<evidence type="ECO:0000313" key="4">
    <source>
        <dbReference type="EMBL" id="KPV51137.1"/>
    </source>
</evidence>
<name>A0A0P9CXR9_9CHLR</name>
<feature type="active site" description="Proton donor" evidence="1">
    <location>
        <position position="388"/>
    </location>
</feature>
<dbReference type="Gene3D" id="1.10.390.10">
    <property type="entry name" value="Neutral Protease Domain 2"/>
    <property type="match status" value="1"/>
</dbReference>
<dbReference type="GO" id="GO:0008270">
    <property type="term" value="F:zinc ion binding"/>
    <property type="evidence" value="ECO:0007669"/>
    <property type="project" value="InterPro"/>
</dbReference>
<gene>
    <name evidence="4" type="ORF">SE17_22945</name>
</gene>
<feature type="domain" description="Peptidase M1 membrane alanine aminopeptidase" evidence="3">
    <location>
        <begin position="298"/>
        <end position="447"/>
    </location>
</feature>
<dbReference type="CDD" id="cd09604">
    <property type="entry name" value="M1_APN_like"/>
    <property type="match status" value="1"/>
</dbReference>
<dbReference type="Proteomes" id="UP000050509">
    <property type="component" value="Unassembled WGS sequence"/>
</dbReference>
<protein>
    <recommendedName>
        <fullName evidence="3">Peptidase M1 membrane alanine aminopeptidase domain-containing protein</fullName>
    </recommendedName>
</protein>
<feature type="binding site" evidence="2">
    <location>
        <position position="304"/>
    </location>
    <ligand>
        <name>Zn(2+)</name>
        <dbReference type="ChEBI" id="CHEBI:29105"/>
        <note>catalytic</note>
    </ligand>
</feature>
<keyword evidence="5" id="KW-1185">Reference proteome</keyword>
<dbReference type="PANTHER" id="PTHR45726">
    <property type="entry name" value="LEUKOTRIENE A-4 HYDROLASE"/>
    <property type="match status" value="1"/>
</dbReference>
<dbReference type="InterPro" id="IPR042097">
    <property type="entry name" value="Aminopeptidase_N-like_N_sf"/>
</dbReference>
<dbReference type="AlphaFoldDB" id="A0A0P9CXR9"/>
<sequence length="454" mass="48817">MDAAFAAAMRPAFAGDIARNQGMPRYDLQLWIAPASGALTGTEQIRYTNRTGAPLNDIALRLYPNFPTDVFGKGGDVRMDVSDVTADGQAIAPRLVAQDTAVLLDLPQPLGPGASTTLALSFRASIVAWRDGSFPLPSYYPMLAVREGDAWRLDVTRFADHVYAESAFYAATITAPSDLTVIASGSTIGEAQNADGTTTRLVRTGPVREFALAAGNFARAQAAAGDVAVNVYTERGTGLDAAQVARVAAAALADFDRRFGAYPYAELDIQLLPYEYDGGDEFPGLIMLYAGGAVGAGTRYVTAHEVAHQWWYGVAGNDIFRQPWLDEALAQYSGILYAEDVAGPAVAEADWQREVARRYRGALADGNLPIGLAIDEYPSFNVYYRTVYGKGPVFLRTLREQLGDAAFFTALQDYYTRNRYGVGTTASFQQACEQASGQPLGALFAEWVGRSAAP</sequence>
<feature type="active site" description="Proton acceptor" evidence="1">
    <location>
        <position position="305"/>
    </location>
</feature>
<dbReference type="GO" id="GO:0008237">
    <property type="term" value="F:metallopeptidase activity"/>
    <property type="evidence" value="ECO:0007669"/>
    <property type="project" value="InterPro"/>
</dbReference>
<dbReference type="PANTHER" id="PTHR45726:SF3">
    <property type="entry name" value="LEUKOTRIENE A-4 HYDROLASE"/>
    <property type="match status" value="1"/>
</dbReference>
<reference evidence="4 5" key="1">
    <citation type="submission" date="2015-09" db="EMBL/GenBank/DDBJ databases">
        <title>Draft genome sequence of Kouleothrix aurantiaca JCM 19913.</title>
        <authorList>
            <person name="Hemp J."/>
        </authorList>
    </citation>
    <scope>NUCLEOTIDE SEQUENCE [LARGE SCALE GENOMIC DNA]</scope>
    <source>
        <strain evidence="4 5">COM-B</strain>
    </source>
</reference>
<dbReference type="InterPro" id="IPR027268">
    <property type="entry name" value="Peptidase_M4/M1_CTD_sf"/>
</dbReference>
<feature type="binding site" evidence="2">
    <location>
        <position position="308"/>
    </location>
    <ligand>
        <name>Zn(2+)</name>
        <dbReference type="ChEBI" id="CHEBI:29105"/>
        <note>catalytic</note>
    </ligand>
</feature>
<evidence type="ECO:0000256" key="1">
    <source>
        <dbReference type="PIRSR" id="PIRSR634015-1"/>
    </source>
</evidence>
<accession>A0A0P9CXR9</accession>
<dbReference type="InterPro" id="IPR034015">
    <property type="entry name" value="M1_LTA4H"/>
</dbReference>
<dbReference type="SUPFAM" id="SSF63737">
    <property type="entry name" value="Leukotriene A4 hydrolase N-terminal domain"/>
    <property type="match status" value="1"/>
</dbReference>
<evidence type="ECO:0000259" key="3">
    <source>
        <dbReference type="Pfam" id="PF01433"/>
    </source>
</evidence>
<organism evidence="4 5">
    <name type="scientific">Kouleothrix aurantiaca</name>
    <dbReference type="NCBI Taxonomy" id="186479"/>
    <lineage>
        <taxon>Bacteria</taxon>
        <taxon>Bacillati</taxon>
        <taxon>Chloroflexota</taxon>
        <taxon>Chloroflexia</taxon>
        <taxon>Chloroflexales</taxon>
        <taxon>Roseiflexineae</taxon>
        <taxon>Roseiflexaceae</taxon>
        <taxon>Kouleothrix</taxon>
    </lineage>
</organism>
<proteinExistence type="predicted"/>
<dbReference type="InterPro" id="IPR014782">
    <property type="entry name" value="Peptidase_M1_dom"/>
</dbReference>
<comment type="cofactor">
    <cofactor evidence="2">
        <name>Zn(2+)</name>
        <dbReference type="ChEBI" id="CHEBI:29105"/>
    </cofactor>
    <text evidence="2">Binds 1 zinc ion per subunit.</text>
</comment>
<feature type="binding site" evidence="2">
    <location>
        <position position="327"/>
    </location>
    <ligand>
        <name>Zn(2+)</name>
        <dbReference type="ChEBI" id="CHEBI:29105"/>
        <note>catalytic</note>
    </ligand>
</feature>
<dbReference type="Pfam" id="PF01433">
    <property type="entry name" value="Peptidase_M1"/>
    <property type="match status" value="1"/>
</dbReference>
<evidence type="ECO:0000256" key="2">
    <source>
        <dbReference type="PIRSR" id="PIRSR634015-3"/>
    </source>
</evidence>
<keyword evidence="2" id="KW-0479">Metal-binding</keyword>
<dbReference type="EMBL" id="LJCR01001053">
    <property type="protein sequence ID" value="KPV51137.1"/>
    <property type="molecule type" value="Genomic_DNA"/>
</dbReference>
<evidence type="ECO:0000313" key="5">
    <source>
        <dbReference type="Proteomes" id="UP000050509"/>
    </source>
</evidence>
<comment type="caution">
    <text evidence="4">The sequence shown here is derived from an EMBL/GenBank/DDBJ whole genome shotgun (WGS) entry which is preliminary data.</text>
</comment>
<keyword evidence="2" id="KW-0862">Zinc</keyword>
<dbReference type="SUPFAM" id="SSF55486">
    <property type="entry name" value="Metalloproteases ('zincins'), catalytic domain"/>
    <property type="match status" value="1"/>
</dbReference>